<evidence type="ECO:0000313" key="6">
    <source>
        <dbReference type="Proteomes" id="UP001328107"/>
    </source>
</evidence>
<dbReference type="AlphaFoldDB" id="A0AAN5DCT6"/>
<evidence type="ECO:0000259" key="4">
    <source>
        <dbReference type="Pfam" id="PF01826"/>
    </source>
</evidence>
<evidence type="ECO:0000313" key="5">
    <source>
        <dbReference type="EMBL" id="GMR59770.1"/>
    </source>
</evidence>
<reference evidence="6" key="1">
    <citation type="submission" date="2022-10" db="EMBL/GenBank/DDBJ databases">
        <title>Genome assembly of Pristionchus species.</title>
        <authorList>
            <person name="Yoshida K."/>
            <person name="Sommer R.J."/>
        </authorList>
    </citation>
    <scope>NUCLEOTIDE SEQUENCE [LARGE SCALE GENOMIC DNA]</scope>
    <source>
        <strain evidence="6">RS5460</strain>
    </source>
</reference>
<dbReference type="CDD" id="cd19941">
    <property type="entry name" value="TIL"/>
    <property type="match status" value="2"/>
</dbReference>
<keyword evidence="2" id="KW-0722">Serine protease inhibitor</keyword>
<dbReference type="InterPro" id="IPR051368">
    <property type="entry name" value="SerProtInhib-TIL_Domain"/>
</dbReference>
<accession>A0AAN5DCT6</accession>
<comment type="caution">
    <text evidence="5">The sequence shown here is derived from an EMBL/GenBank/DDBJ whole genome shotgun (WGS) entry which is preliminary data.</text>
</comment>
<evidence type="ECO:0000256" key="3">
    <source>
        <dbReference type="ARBA" id="ARBA00023157"/>
    </source>
</evidence>
<dbReference type="GO" id="GO:0004867">
    <property type="term" value="F:serine-type endopeptidase inhibitor activity"/>
    <property type="evidence" value="ECO:0007669"/>
    <property type="project" value="UniProtKB-KW"/>
</dbReference>
<proteinExistence type="predicted"/>
<keyword evidence="1" id="KW-0646">Protease inhibitor</keyword>
<keyword evidence="3" id="KW-1015">Disulfide bond</keyword>
<evidence type="ECO:0000256" key="2">
    <source>
        <dbReference type="ARBA" id="ARBA00022900"/>
    </source>
</evidence>
<feature type="non-terminal residue" evidence="5">
    <location>
        <position position="1"/>
    </location>
</feature>
<dbReference type="EMBL" id="BTRK01000006">
    <property type="protein sequence ID" value="GMR59770.1"/>
    <property type="molecule type" value="Genomic_DNA"/>
</dbReference>
<dbReference type="PANTHER" id="PTHR23259:SF70">
    <property type="entry name" value="ACCESSORY GLAND PROTEIN ACP62F-RELATED"/>
    <property type="match status" value="1"/>
</dbReference>
<feature type="domain" description="TIL" evidence="4">
    <location>
        <begin position="309"/>
        <end position="362"/>
    </location>
</feature>
<dbReference type="InterPro" id="IPR002919">
    <property type="entry name" value="TIL_dom"/>
</dbReference>
<dbReference type="Proteomes" id="UP001328107">
    <property type="component" value="Unassembled WGS sequence"/>
</dbReference>
<dbReference type="SUPFAM" id="SSF57567">
    <property type="entry name" value="Serine protease inhibitors"/>
    <property type="match status" value="2"/>
</dbReference>
<dbReference type="Pfam" id="PF01826">
    <property type="entry name" value="TIL"/>
    <property type="match status" value="1"/>
</dbReference>
<dbReference type="PANTHER" id="PTHR23259">
    <property type="entry name" value="RIDDLE"/>
    <property type="match status" value="1"/>
</dbReference>
<name>A0AAN5DCT6_9BILA</name>
<sequence length="381" mass="40054">CAANTTCVDLPTRSVCQPIDNSSNPCASMLCSVGTVCEVKTVNCIRAPCPPIGECVPRTTNSSSCLHIKCSSGFECRNGDKGEGCYPISEPQPDLCANFTCPSNQTCAVLVVNCLVAPCPAPKPYCTPSKGGNACNLAECNKGFFCVPVRGEAKCLRASGASCASTSCAVNTTCIDFKEGAVCIEGIVGGGCANMTCGGKSQCKETLDGPRCFRGGKRDDRILDAHGCGRGEQHTECMPQCEETCRGTDTCDLSIPTASNSSIWTNSTSDNSTSLPSHCVSGCICRDHFKRNVQGNCVPNKRCWLTPGCRENESWSRCRGCEPTCSNPSGAQICAAVCQSGCACDEGFVRSKRGMCVLPEDCRAVDLINGDHGNQTIAIEG</sequence>
<evidence type="ECO:0000256" key="1">
    <source>
        <dbReference type="ARBA" id="ARBA00022690"/>
    </source>
</evidence>
<protein>
    <recommendedName>
        <fullName evidence="4">TIL domain-containing protein</fullName>
    </recommendedName>
</protein>
<gene>
    <name evidence="5" type="ORF">PMAYCL1PPCAC_29965</name>
</gene>
<organism evidence="5 6">
    <name type="scientific">Pristionchus mayeri</name>
    <dbReference type="NCBI Taxonomy" id="1317129"/>
    <lineage>
        <taxon>Eukaryota</taxon>
        <taxon>Metazoa</taxon>
        <taxon>Ecdysozoa</taxon>
        <taxon>Nematoda</taxon>
        <taxon>Chromadorea</taxon>
        <taxon>Rhabditida</taxon>
        <taxon>Rhabditina</taxon>
        <taxon>Diplogasteromorpha</taxon>
        <taxon>Diplogasteroidea</taxon>
        <taxon>Neodiplogasteridae</taxon>
        <taxon>Pristionchus</taxon>
    </lineage>
</organism>
<dbReference type="Gene3D" id="2.10.25.10">
    <property type="entry name" value="Laminin"/>
    <property type="match status" value="2"/>
</dbReference>
<keyword evidence="6" id="KW-1185">Reference proteome</keyword>
<dbReference type="InterPro" id="IPR036084">
    <property type="entry name" value="Ser_inhib-like_sf"/>
</dbReference>